<comment type="caution">
    <text evidence="2">The sequence shown here is derived from an EMBL/GenBank/DDBJ whole genome shotgun (WGS) entry which is preliminary data.</text>
</comment>
<reference evidence="1 4" key="2">
    <citation type="submission" date="2020-08" db="EMBL/GenBank/DDBJ databases">
        <title>Genomic Encyclopedia of Type Strains, Phase IV (KMG-IV): sequencing the most valuable type-strain genomes for metagenomic binning, comparative biology and taxonomic classification.</title>
        <authorList>
            <person name="Goeker M."/>
        </authorList>
    </citation>
    <scope>NUCLEOTIDE SEQUENCE [LARGE SCALE GENOMIC DNA]</scope>
    <source>
        <strain evidence="1 4">DSM 100021</strain>
    </source>
</reference>
<dbReference type="EMBL" id="JACIED010000001">
    <property type="protein sequence ID" value="MBB4006266.1"/>
    <property type="molecule type" value="Genomic_DNA"/>
</dbReference>
<dbReference type="EMBL" id="MKIN01000022">
    <property type="protein sequence ID" value="OLP49239.1"/>
    <property type="molecule type" value="Genomic_DNA"/>
</dbReference>
<evidence type="ECO:0000313" key="2">
    <source>
        <dbReference type="EMBL" id="OLP49239.1"/>
    </source>
</evidence>
<evidence type="ECO:0000313" key="1">
    <source>
        <dbReference type="EMBL" id="MBB4006266.1"/>
    </source>
</evidence>
<dbReference type="GO" id="GO:0016740">
    <property type="term" value="F:transferase activity"/>
    <property type="evidence" value="ECO:0007669"/>
    <property type="project" value="UniProtKB-KW"/>
</dbReference>
<dbReference type="Gene3D" id="1.10.1510.10">
    <property type="entry name" value="Uncharacterised protein YqeY/AIM41 PF09424, N-terminal domain"/>
    <property type="match status" value="1"/>
</dbReference>
<dbReference type="InterPro" id="IPR042184">
    <property type="entry name" value="YqeY/Aim41_N"/>
</dbReference>
<dbReference type="AlphaFoldDB" id="A0A1Q9A3T2"/>
<organism evidence="2 3">
    <name type="scientific">Allorhizobium taibaishanense</name>
    <dbReference type="NCBI Taxonomy" id="887144"/>
    <lineage>
        <taxon>Bacteria</taxon>
        <taxon>Pseudomonadati</taxon>
        <taxon>Pseudomonadota</taxon>
        <taxon>Alphaproteobacteria</taxon>
        <taxon>Hyphomicrobiales</taxon>
        <taxon>Rhizobiaceae</taxon>
        <taxon>Rhizobium/Agrobacterium group</taxon>
        <taxon>Allorhizobium</taxon>
    </lineage>
</organism>
<proteinExistence type="predicted"/>
<dbReference type="InterPro" id="IPR023168">
    <property type="entry name" value="GatB_Yqey_C_2"/>
</dbReference>
<gene>
    <name evidence="2" type="ORF">BJF91_19395</name>
    <name evidence="1" type="ORF">GGQ71_000502</name>
</gene>
<keyword evidence="3" id="KW-1185">Reference proteome</keyword>
<dbReference type="PANTHER" id="PTHR28055">
    <property type="entry name" value="ALTERED INHERITANCE OF MITOCHONDRIA PROTEIN 41, MITOCHONDRIAL"/>
    <property type="match status" value="1"/>
</dbReference>
<protein>
    <submittedName>
        <fullName evidence="2">Glutamyl-tRNA amidotransferase</fullName>
    </submittedName>
</protein>
<dbReference type="InterPro" id="IPR003789">
    <property type="entry name" value="Asn/Gln_tRNA_amidoTrase-B-like"/>
</dbReference>
<evidence type="ECO:0000313" key="4">
    <source>
        <dbReference type="Proteomes" id="UP000544107"/>
    </source>
</evidence>
<dbReference type="Gene3D" id="1.10.10.410">
    <property type="match status" value="1"/>
</dbReference>
<dbReference type="RefSeq" id="WP_075615028.1">
    <property type="nucleotide sequence ID" value="NZ_JACIED010000001.1"/>
</dbReference>
<accession>A0A1Q9A3T2</accession>
<dbReference type="SUPFAM" id="SSF89095">
    <property type="entry name" value="GatB/YqeY motif"/>
    <property type="match status" value="1"/>
</dbReference>
<dbReference type="GO" id="GO:0016884">
    <property type="term" value="F:carbon-nitrogen ligase activity, with glutamine as amido-N-donor"/>
    <property type="evidence" value="ECO:0007669"/>
    <property type="project" value="InterPro"/>
</dbReference>
<dbReference type="STRING" id="887144.BJF91_19395"/>
<dbReference type="Proteomes" id="UP000185598">
    <property type="component" value="Unassembled WGS sequence"/>
</dbReference>
<dbReference type="OrthoDB" id="9788127at2"/>
<dbReference type="Proteomes" id="UP000544107">
    <property type="component" value="Unassembled WGS sequence"/>
</dbReference>
<keyword evidence="2" id="KW-0808">Transferase</keyword>
<dbReference type="PANTHER" id="PTHR28055:SF1">
    <property type="entry name" value="ALTERED INHERITANCE OF MITOCHONDRIA PROTEIN 41, MITOCHONDRIAL"/>
    <property type="match status" value="1"/>
</dbReference>
<reference evidence="2 3" key="1">
    <citation type="submission" date="2016-09" db="EMBL/GenBank/DDBJ databases">
        <title>Rhizobium oryziradicis sp. nov., isolated from the root of rice.</title>
        <authorList>
            <person name="Zhao J."/>
            <person name="Zhang X."/>
        </authorList>
    </citation>
    <scope>NUCLEOTIDE SEQUENCE [LARGE SCALE GENOMIC DNA]</scope>
    <source>
        <strain evidence="2 3">14971</strain>
    </source>
</reference>
<evidence type="ECO:0000313" key="3">
    <source>
        <dbReference type="Proteomes" id="UP000185598"/>
    </source>
</evidence>
<dbReference type="Pfam" id="PF09424">
    <property type="entry name" value="YqeY"/>
    <property type="match status" value="1"/>
</dbReference>
<dbReference type="InterPro" id="IPR019004">
    <property type="entry name" value="YqeY/Aim41"/>
</dbReference>
<sequence length="151" mass="16827">MLREDLTTALKEAMKAKDSRRLSTIRLVQSAIKDRDIANRGEGKGEASDDDILQLMAKLVKQRDESSKIYEENARPELAAQEREEAQIIKGFMPEQMDEAKVREAITGIIAELNAEGVRDMGKVMAALKERYAGQMDFAKASGAVKELLTK</sequence>
<name>A0A1Q9A3T2_9HYPH</name>